<dbReference type="OrthoDB" id="265717at2759"/>
<protein>
    <submittedName>
        <fullName evidence="2">Uncharacterized protein</fullName>
    </submittedName>
</protein>
<organism evidence="2 3">
    <name type="scientific">Lasiodiplodia theobromae</name>
    <dbReference type="NCBI Taxonomy" id="45133"/>
    <lineage>
        <taxon>Eukaryota</taxon>
        <taxon>Fungi</taxon>
        <taxon>Dikarya</taxon>
        <taxon>Ascomycota</taxon>
        <taxon>Pezizomycotina</taxon>
        <taxon>Dothideomycetes</taxon>
        <taxon>Dothideomycetes incertae sedis</taxon>
        <taxon>Botryosphaeriales</taxon>
        <taxon>Botryosphaeriaceae</taxon>
        <taxon>Lasiodiplodia</taxon>
    </lineage>
</organism>
<dbReference type="Proteomes" id="UP000325902">
    <property type="component" value="Unassembled WGS sequence"/>
</dbReference>
<evidence type="ECO:0000256" key="1">
    <source>
        <dbReference type="SAM" id="SignalP"/>
    </source>
</evidence>
<evidence type="ECO:0000313" key="2">
    <source>
        <dbReference type="EMBL" id="KAB2573536.1"/>
    </source>
</evidence>
<keyword evidence="3" id="KW-1185">Reference proteome</keyword>
<evidence type="ECO:0000313" key="3">
    <source>
        <dbReference type="Proteomes" id="UP000325902"/>
    </source>
</evidence>
<dbReference type="EMBL" id="VCHE01000057">
    <property type="protein sequence ID" value="KAB2573536.1"/>
    <property type="molecule type" value="Genomic_DNA"/>
</dbReference>
<sequence length="296" mass="32115">MRFGILSVLTALYFSAVCVVATTCTPESQPNPIAGTKFKLDPLTGTANGTLAIILIPIDEALKIIGSKYTIQTGAYRELVPAMPKDAYPAFLQAAIEHDVQQADGVKLPDFTRVSIEFPFLTIPAANPSKLFRLIKTQLVTASNAAAVSQSASYGANVTSATFDPPCDPYAYTRDGNANFLQGFKKDDSAGVGIQFDSKWETITSPDGQMPWPVSFFVNITNQPSFTVPAHDCLVQLTSFDDNISQGQWSPVVVKGYVDVAGDLYNGGDGKKWDDVWGIQVDHTFIRLHHVNCSKL</sequence>
<accession>A0A5N5D6Y6</accession>
<reference evidence="2 3" key="1">
    <citation type="journal article" date="2019" name="Sci. Rep.">
        <title>A multi-omics analysis of the grapevine pathogen Lasiodiplodia theobromae reveals that temperature affects the expression of virulence- and pathogenicity-related genes.</title>
        <authorList>
            <person name="Felix C."/>
            <person name="Meneses R."/>
            <person name="Goncalves M.F.M."/>
            <person name="Tilleman L."/>
            <person name="Duarte A.S."/>
            <person name="Jorrin-Novo J.V."/>
            <person name="Van de Peer Y."/>
            <person name="Deforce D."/>
            <person name="Van Nieuwerburgh F."/>
            <person name="Esteves A.C."/>
            <person name="Alves A."/>
        </authorList>
    </citation>
    <scope>NUCLEOTIDE SEQUENCE [LARGE SCALE GENOMIC DNA]</scope>
    <source>
        <strain evidence="2 3">LA-SOL3</strain>
    </source>
</reference>
<name>A0A5N5D6Y6_9PEZI</name>
<dbReference type="AlphaFoldDB" id="A0A5N5D6Y6"/>
<proteinExistence type="predicted"/>
<gene>
    <name evidence="2" type="ORF">DBV05_g7837</name>
</gene>
<comment type="caution">
    <text evidence="2">The sequence shown here is derived from an EMBL/GenBank/DDBJ whole genome shotgun (WGS) entry which is preliminary data.</text>
</comment>
<feature type="signal peptide" evidence="1">
    <location>
        <begin position="1"/>
        <end position="21"/>
    </location>
</feature>
<keyword evidence="1" id="KW-0732">Signal</keyword>
<feature type="chain" id="PRO_5024931605" evidence="1">
    <location>
        <begin position="22"/>
        <end position="296"/>
    </location>
</feature>